<sequence length="156" mass="17608">MFDDLRAHFRKAVENFNEELNRDEFLEKADDLIDTMKNEVTEATSHINALELQISKARDQVAEVGHAAKTCYRQAEMAHHIGDTETTTVATQYAEKHEEHVRVLNDKIDALNAEILFLEEEVEEMVEKVEKAGATGTSLSIDSVPSRKHDSISPSK</sequence>
<evidence type="ECO:0000256" key="1">
    <source>
        <dbReference type="SAM" id="Coils"/>
    </source>
</evidence>
<feature type="coiled-coil region" evidence="1">
    <location>
        <begin position="26"/>
        <end position="60"/>
    </location>
</feature>
<organism evidence="3">
    <name type="scientific">marine metagenome</name>
    <dbReference type="NCBI Taxonomy" id="408172"/>
    <lineage>
        <taxon>unclassified sequences</taxon>
        <taxon>metagenomes</taxon>
        <taxon>ecological metagenomes</taxon>
    </lineage>
</organism>
<accession>A0A381QC25</accession>
<evidence type="ECO:0000313" key="3">
    <source>
        <dbReference type="EMBL" id="SUZ76856.1"/>
    </source>
</evidence>
<dbReference type="EMBL" id="UINC01001294">
    <property type="protein sequence ID" value="SUZ76856.1"/>
    <property type="molecule type" value="Genomic_DNA"/>
</dbReference>
<protein>
    <submittedName>
        <fullName evidence="3">Uncharacterized protein</fullName>
    </submittedName>
</protein>
<reference evidence="3" key="1">
    <citation type="submission" date="2018-05" db="EMBL/GenBank/DDBJ databases">
        <authorList>
            <person name="Lanie J.A."/>
            <person name="Ng W.-L."/>
            <person name="Kazmierczak K.M."/>
            <person name="Andrzejewski T.M."/>
            <person name="Davidsen T.M."/>
            <person name="Wayne K.J."/>
            <person name="Tettelin H."/>
            <person name="Glass J.I."/>
            <person name="Rusch D."/>
            <person name="Podicherti R."/>
            <person name="Tsui H.-C.T."/>
            <person name="Winkler M.E."/>
        </authorList>
    </citation>
    <scope>NUCLEOTIDE SEQUENCE</scope>
</reference>
<gene>
    <name evidence="3" type="ORF">METZ01_LOCUS29710</name>
</gene>
<feature type="region of interest" description="Disordered" evidence="2">
    <location>
        <begin position="129"/>
        <end position="156"/>
    </location>
</feature>
<dbReference type="Gene3D" id="1.10.287.1490">
    <property type="match status" value="1"/>
</dbReference>
<proteinExistence type="predicted"/>
<dbReference type="AlphaFoldDB" id="A0A381QC25"/>
<name>A0A381QC25_9ZZZZ</name>
<evidence type="ECO:0000256" key="2">
    <source>
        <dbReference type="SAM" id="MobiDB-lite"/>
    </source>
</evidence>
<keyword evidence="1" id="KW-0175">Coiled coil</keyword>
<feature type="compositionally biased region" description="Basic and acidic residues" evidence="2">
    <location>
        <begin position="145"/>
        <end position="156"/>
    </location>
</feature>